<evidence type="ECO:0000256" key="5">
    <source>
        <dbReference type="ARBA" id="ARBA00022909"/>
    </source>
</evidence>
<comment type="similarity">
    <text evidence="2">Belongs to the class-IV pyridoxal-phosphate-dependent aminotransferase family.</text>
</comment>
<keyword evidence="6 11" id="KW-0456">Lyase</keyword>
<comment type="caution">
    <text evidence="11">The sequence shown here is derived from an EMBL/GenBank/DDBJ whole genome shotgun (WGS) entry which is preliminary data.</text>
</comment>
<keyword evidence="12" id="KW-1185">Reference proteome</keyword>
<dbReference type="NCBIfam" id="NF004761">
    <property type="entry name" value="PRK06092.1"/>
    <property type="match status" value="1"/>
</dbReference>
<evidence type="ECO:0000256" key="9">
    <source>
        <dbReference type="ARBA" id="ARBA00049529"/>
    </source>
</evidence>
<evidence type="ECO:0000256" key="7">
    <source>
        <dbReference type="ARBA" id="ARBA00035633"/>
    </source>
</evidence>
<dbReference type="RefSeq" id="WP_289960885.1">
    <property type="nucleotide sequence ID" value="NZ_JAUEOZ010000001.1"/>
</dbReference>
<dbReference type="Gene3D" id="3.20.10.10">
    <property type="entry name" value="D-amino Acid Aminotransferase, subunit A, domain 2"/>
    <property type="match status" value="1"/>
</dbReference>
<keyword evidence="4" id="KW-0663">Pyridoxal phosphate</keyword>
<sequence length="271" mass="30069">MIWINGEPRDTTNVTDRSFQYGDGVFTTVLVKDQKLIHWDAHQQRLIAGLSRLHITPPDWHLVSAWISSALKCAPSDSLSGIKVHISRGSGGRGYSPLGCQNTLVTVSGFAYPKHYLEWFEQGVELGVCHQTLGINPLLAGIKHNNRLEQVLLKSEMDQAGFADGIVCDLDGYVTETTMANLIWRKGESLFSPKIDRAGVEGTARNYMLARAADLGLSVELSRYKMQSLLEADEVYITNAVLGIAPVRKIEQHAFSFSNLAEQLRKSYMSC</sequence>
<dbReference type="InterPro" id="IPR043132">
    <property type="entry name" value="BCAT-like_C"/>
</dbReference>
<dbReference type="GO" id="GO:0008696">
    <property type="term" value="F:4-amino-4-deoxychorismate lyase activity"/>
    <property type="evidence" value="ECO:0007669"/>
    <property type="project" value="UniProtKB-EC"/>
</dbReference>
<dbReference type="Pfam" id="PF01063">
    <property type="entry name" value="Aminotran_4"/>
    <property type="match status" value="1"/>
</dbReference>
<dbReference type="SUPFAM" id="SSF56752">
    <property type="entry name" value="D-aminoacid aminotransferase-like PLP-dependent enzymes"/>
    <property type="match status" value="1"/>
</dbReference>
<evidence type="ECO:0000256" key="4">
    <source>
        <dbReference type="ARBA" id="ARBA00022898"/>
    </source>
</evidence>
<evidence type="ECO:0000313" key="11">
    <source>
        <dbReference type="EMBL" id="MDN2480696.1"/>
    </source>
</evidence>
<dbReference type="CDD" id="cd01559">
    <property type="entry name" value="ADCL_like"/>
    <property type="match status" value="1"/>
</dbReference>
<dbReference type="PANTHER" id="PTHR42743">
    <property type="entry name" value="AMINO-ACID AMINOTRANSFERASE"/>
    <property type="match status" value="1"/>
</dbReference>
<evidence type="ECO:0000256" key="6">
    <source>
        <dbReference type="ARBA" id="ARBA00023239"/>
    </source>
</evidence>
<comment type="subunit">
    <text evidence="3">Homodimer.</text>
</comment>
<evidence type="ECO:0000256" key="2">
    <source>
        <dbReference type="ARBA" id="ARBA00009320"/>
    </source>
</evidence>
<reference evidence="11" key="1">
    <citation type="submission" date="2024-05" db="EMBL/GenBank/DDBJ databases">
        <title>Genome Sequences of Four Agar- Degrading Marine Bacteria.</title>
        <authorList>
            <person name="Phillips E.K."/>
            <person name="Shaffer J.C."/>
            <person name="Henson M.W."/>
            <person name="Temperton B."/>
            <person name="Thrash C.J."/>
            <person name="Martin M.O."/>
        </authorList>
    </citation>
    <scope>NUCLEOTIDE SEQUENCE</scope>
    <source>
        <strain evidence="11">EKP203</strain>
    </source>
</reference>
<organism evidence="11 12">
    <name type="scientific">Vibrio agarivorans</name>
    <dbReference type="NCBI Taxonomy" id="153622"/>
    <lineage>
        <taxon>Bacteria</taxon>
        <taxon>Pseudomonadati</taxon>
        <taxon>Pseudomonadota</taxon>
        <taxon>Gammaproteobacteria</taxon>
        <taxon>Vibrionales</taxon>
        <taxon>Vibrionaceae</taxon>
        <taxon>Vibrio</taxon>
    </lineage>
</organism>
<dbReference type="EMBL" id="JAUEOZ010000001">
    <property type="protein sequence ID" value="MDN2480696.1"/>
    <property type="molecule type" value="Genomic_DNA"/>
</dbReference>
<comment type="pathway">
    <text evidence="7">Cofactor biosynthesis; tetrahydrofolate biosynthesis; 4-aminobenzoate from chorismate: step 2/2.</text>
</comment>
<accession>A0ABT7XY55</accession>
<evidence type="ECO:0000256" key="8">
    <source>
        <dbReference type="ARBA" id="ARBA00035676"/>
    </source>
</evidence>
<dbReference type="InterPro" id="IPR043131">
    <property type="entry name" value="BCAT-like_N"/>
</dbReference>
<evidence type="ECO:0000313" key="12">
    <source>
        <dbReference type="Proteomes" id="UP001169719"/>
    </source>
</evidence>
<dbReference type="PANTHER" id="PTHR42743:SF2">
    <property type="entry name" value="AMINODEOXYCHORISMATE LYASE"/>
    <property type="match status" value="1"/>
</dbReference>
<comment type="catalytic activity">
    <reaction evidence="9">
        <text>4-amino-4-deoxychorismate = 4-aminobenzoate + pyruvate + H(+)</text>
        <dbReference type="Rhea" id="RHEA:16201"/>
        <dbReference type="ChEBI" id="CHEBI:15361"/>
        <dbReference type="ChEBI" id="CHEBI:15378"/>
        <dbReference type="ChEBI" id="CHEBI:17836"/>
        <dbReference type="ChEBI" id="CHEBI:58406"/>
        <dbReference type="EC" id="4.1.3.38"/>
    </reaction>
</comment>
<dbReference type="InterPro" id="IPR036038">
    <property type="entry name" value="Aminotransferase-like"/>
</dbReference>
<dbReference type="InterPro" id="IPR001544">
    <property type="entry name" value="Aminotrans_IV"/>
</dbReference>
<dbReference type="EC" id="4.1.3.38" evidence="8 10"/>
<dbReference type="Proteomes" id="UP001169719">
    <property type="component" value="Unassembled WGS sequence"/>
</dbReference>
<evidence type="ECO:0000256" key="1">
    <source>
        <dbReference type="ARBA" id="ARBA00001933"/>
    </source>
</evidence>
<gene>
    <name evidence="11" type="primary">pabC</name>
    <name evidence="11" type="ORF">QWJ08_04770</name>
</gene>
<keyword evidence="5" id="KW-0289">Folate biosynthesis</keyword>
<dbReference type="Gene3D" id="3.30.470.10">
    <property type="match status" value="1"/>
</dbReference>
<evidence type="ECO:0000256" key="10">
    <source>
        <dbReference type="NCBIfam" id="TIGR03461"/>
    </source>
</evidence>
<proteinExistence type="inferred from homology"/>
<dbReference type="InterPro" id="IPR050571">
    <property type="entry name" value="Class-IV_PLP-Dep_Aminotrnsfr"/>
</dbReference>
<dbReference type="NCBIfam" id="TIGR03461">
    <property type="entry name" value="pabC_Proteo"/>
    <property type="match status" value="1"/>
</dbReference>
<protein>
    <recommendedName>
        <fullName evidence="8 10">Aminodeoxychorismate lyase</fullName>
        <ecNumber evidence="8 10">4.1.3.38</ecNumber>
    </recommendedName>
</protein>
<comment type="cofactor">
    <cofactor evidence="1">
        <name>pyridoxal 5'-phosphate</name>
        <dbReference type="ChEBI" id="CHEBI:597326"/>
    </cofactor>
</comment>
<evidence type="ECO:0000256" key="3">
    <source>
        <dbReference type="ARBA" id="ARBA00011738"/>
    </source>
</evidence>
<dbReference type="InterPro" id="IPR017824">
    <property type="entry name" value="Aminodeoxychorismate_lyase_IV"/>
</dbReference>
<name>A0ABT7XY55_9VIBR</name>